<evidence type="ECO:0000256" key="9">
    <source>
        <dbReference type="ARBA" id="ARBA00023180"/>
    </source>
</evidence>
<dbReference type="WBParaSite" id="ACRNAN_scaffold7357.g11415.t1">
    <property type="protein sequence ID" value="ACRNAN_scaffold7357.g11415.t1"/>
    <property type="gene ID" value="ACRNAN_scaffold7357.g11415"/>
</dbReference>
<evidence type="ECO:0000256" key="4">
    <source>
        <dbReference type="ARBA" id="ARBA00022670"/>
    </source>
</evidence>
<dbReference type="PRINTS" id="PR00792">
    <property type="entry name" value="PEPSIN"/>
</dbReference>
<evidence type="ECO:0000259" key="10">
    <source>
        <dbReference type="PROSITE" id="PS51767"/>
    </source>
</evidence>
<keyword evidence="7" id="KW-0378">Hydrolase</keyword>
<evidence type="ECO:0000313" key="11">
    <source>
        <dbReference type="Proteomes" id="UP000887540"/>
    </source>
</evidence>
<evidence type="ECO:0000256" key="6">
    <source>
        <dbReference type="ARBA" id="ARBA00022750"/>
    </source>
</evidence>
<evidence type="ECO:0000313" key="12">
    <source>
        <dbReference type="WBParaSite" id="ACRNAN_scaffold7357.g11415.t1"/>
    </source>
</evidence>
<accession>A0A914ECR3</accession>
<name>A0A914ECR3_9BILA</name>
<keyword evidence="5" id="KW-0732">Signal</keyword>
<dbReference type="Proteomes" id="UP000887540">
    <property type="component" value="Unplaced"/>
</dbReference>
<keyword evidence="11" id="KW-1185">Reference proteome</keyword>
<dbReference type="GO" id="GO:0005764">
    <property type="term" value="C:lysosome"/>
    <property type="evidence" value="ECO:0007669"/>
    <property type="project" value="TreeGrafter"/>
</dbReference>
<dbReference type="SUPFAM" id="SSF50630">
    <property type="entry name" value="Acid proteases"/>
    <property type="match status" value="1"/>
</dbReference>
<evidence type="ECO:0000256" key="7">
    <source>
        <dbReference type="ARBA" id="ARBA00022801"/>
    </source>
</evidence>
<dbReference type="FunFam" id="2.40.70.10:FF:000058">
    <property type="entry name" value="ASpartyl Protease"/>
    <property type="match status" value="1"/>
</dbReference>
<dbReference type="InterPro" id="IPR021109">
    <property type="entry name" value="Peptidase_aspartic_dom_sf"/>
</dbReference>
<dbReference type="GO" id="GO:0006508">
    <property type="term" value="P:proteolysis"/>
    <property type="evidence" value="ECO:0007669"/>
    <property type="project" value="UniProtKB-KW"/>
</dbReference>
<proteinExistence type="inferred from homology"/>
<dbReference type="PANTHER" id="PTHR47966">
    <property type="entry name" value="BETA-SITE APP-CLEAVING ENZYME, ISOFORM A-RELATED"/>
    <property type="match status" value="1"/>
</dbReference>
<keyword evidence="9" id="KW-0325">Glycoprotein</keyword>
<dbReference type="Pfam" id="PF00026">
    <property type="entry name" value="Asp"/>
    <property type="match status" value="1"/>
</dbReference>
<dbReference type="AlphaFoldDB" id="A0A914ECR3"/>
<keyword evidence="3" id="KW-0964">Secreted</keyword>
<evidence type="ECO:0000256" key="1">
    <source>
        <dbReference type="ARBA" id="ARBA00004613"/>
    </source>
</evidence>
<reference evidence="12" key="1">
    <citation type="submission" date="2022-11" db="UniProtKB">
        <authorList>
            <consortium name="WormBaseParasite"/>
        </authorList>
    </citation>
    <scope>IDENTIFICATION</scope>
</reference>
<comment type="subcellular location">
    <subcellularLocation>
        <location evidence="1">Secreted</location>
    </subcellularLocation>
</comment>
<dbReference type="CDD" id="cd05471">
    <property type="entry name" value="pepsin_like"/>
    <property type="match status" value="1"/>
</dbReference>
<sequence>MTVADLSIDSCGGVISTNCYNSNLSSTYVFKGVDWENDTFGQDVFTLAGFTSKTQGFLLLNTCCYYNVFASGGLVFYGYLGLAWPSLAGNNFTPPIQNFLPQFDKPVFSMFLERKGSNATGQAGGLLTLGAIDTQNCDSNVNYAPLTSLSFWQFSMSGFSVGSYQKTKAMQVVVDSSTFLRAPTDDFNAIVTATNAVFDQENNAYTLPCNSTGLPDLKFTINKQVYSVSQKQYVSELSIGNGICFVAIYDNGNGGFGGPAWLLGEPFMRSYCNIFDVGKKQIEFAQDKHTSF</sequence>
<evidence type="ECO:0000256" key="5">
    <source>
        <dbReference type="ARBA" id="ARBA00022729"/>
    </source>
</evidence>
<keyword evidence="6" id="KW-0064">Aspartyl protease</keyword>
<protein>
    <submittedName>
        <fullName evidence="12">Peptidase A1 domain-containing protein</fullName>
    </submittedName>
</protein>
<dbReference type="Gene3D" id="2.40.70.10">
    <property type="entry name" value="Acid Proteases"/>
    <property type="match status" value="2"/>
</dbReference>
<dbReference type="PROSITE" id="PS51767">
    <property type="entry name" value="PEPTIDASE_A1"/>
    <property type="match status" value="1"/>
</dbReference>
<dbReference type="InterPro" id="IPR033121">
    <property type="entry name" value="PEPTIDASE_A1"/>
</dbReference>
<dbReference type="InterPro" id="IPR001461">
    <property type="entry name" value="Aspartic_peptidase_A1"/>
</dbReference>
<dbReference type="GO" id="GO:0004190">
    <property type="term" value="F:aspartic-type endopeptidase activity"/>
    <property type="evidence" value="ECO:0007669"/>
    <property type="project" value="UniProtKB-KW"/>
</dbReference>
<keyword evidence="8" id="KW-1015">Disulfide bond</keyword>
<evidence type="ECO:0000256" key="3">
    <source>
        <dbReference type="ARBA" id="ARBA00022525"/>
    </source>
</evidence>
<evidence type="ECO:0000256" key="8">
    <source>
        <dbReference type="ARBA" id="ARBA00023157"/>
    </source>
</evidence>
<dbReference type="PANTHER" id="PTHR47966:SF8">
    <property type="entry name" value="ASPARTIC PROTEASE 1-RELATED"/>
    <property type="match status" value="1"/>
</dbReference>
<dbReference type="InterPro" id="IPR034164">
    <property type="entry name" value="Pepsin-like_dom"/>
</dbReference>
<comment type="similarity">
    <text evidence="2">Belongs to the peptidase A1 family.</text>
</comment>
<organism evidence="11 12">
    <name type="scientific">Acrobeloides nanus</name>
    <dbReference type="NCBI Taxonomy" id="290746"/>
    <lineage>
        <taxon>Eukaryota</taxon>
        <taxon>Metazoa</taxon>
        <taxon>Ecdysozoa</taxon>
        <taxon>Nematoda</taxon>
        <taxon>Chromadorea</taxon>
        <taxon>Rhabditida</taxon>
        <taxon>Tylenchina</taxon>
        <taxon>Cephalobomorpha</taxon>
        <taxon>Cephaloboidea</taxon>
        <taxon>Cephalobidae</taxon>
        <taxon>Acrobeloides</taxon>
    </lineage>
</organism>
<dbReference type="GO" id="GO:0005576">
    <property type="term" value="C:extracellular region"/>
    <property type="evidence" value="ECO:0007669"/>
    <property type="project" value="UniProtKB-SubCell"/>
</dbReference>
<keyword evidence="4" id="KW-0645">Protease</keyword>
<evidence type="ECO:0000256" key="2">
    <source>
        <dbReference type="ARBA" id="ARBA00007447"/>
    </source>
</evidence>
<feature type="domain" description="Peptidase A1" evidence="10">
    <location>
        <begin position="1"/>
        <end position="285"/>
    </location>
</feature>